<dbReference type="PANTHER" id="PTHR23011">
    <property type="entry name" value="CYCLIC NUCLEOTIDE-BINDING DOMAIN CONTAINING PROTEIN"/>
    <property type="match status" value="1"/>
</dbReference>
<comment type="caution">
    <text evidence="3">The sequence shown here is derived from an EMBL/GenBank/DDBJ whole genome shotgun (WGS) entry which is preliminary data.</text>
</comment>
<dbReference type="PROSITE" id="PS00889">
    <property type="entry name" value="CNMP_BINDING_2"/>
    <property type="match status" value="1"/>
</dbReference>
<proteinExistence type="predicted"/>
<name>A0ABN8REJ7_9CNID</name>
<dbReference type="SMART" id="SM00100">
    <property type="entry name" value="cNMP"/>
    <property type="match status" value="1"/>
</dbReference>
<dbReference type="PANTHER" id="PTHR23011:SF44">
    <property type="entry name" value="CYCLIC NUCLEOTIDE-BINDING DOMAIN-CONTAINING PROTEIN"/>
    <property type="match status" value="1"/>
</dbReference>
<feature type="compositionally biased region" description="Basic and acidic residues" evidence="1">
    <location>
        <begin position="1"/>
        <end position="13"/>
    </location>
</feature>
<reference evidence="3 4" key="1">
    <citation type="submission" date="2022-05" db="EMBL/GenBank/DDBJ databases">
        <authorList>
            <consortium name="Genoscope - CEA"/>
            <person name="William W."/>
        </authorList>
    </citation>
    <scope>NUCLEOTIDE SEQUENCE [LARGE SCALE GENOMIC DNA]</scope>
</reference>
<protein>
    <recommendedName>
        <fullName evidence="2">Cyclic nucleotide-binding domain-containing protein</fullName>
    </recommendedName>
</protein>
<sequence>MKDKKKSATDVRKSPRRASGVTNPFLLPDFDEENFDPSAEQARSAKEVTTAPSTLWQKQAKGGVSFKKVAKAITKQRKWSSILKDVRQSDDHTRARGFVAKTEDGEGRLSFNVNAFKPHVQSCGSLPPSIKTTLRKFSWNRTDEEIEVVLQVVKKLKCFDRYPMYVKRELARVLYYDMFEKGRVVIKQGHAGISFYFIVSGSVMVERMEEDRHTGEQHKQVVGEMSAGDAFGELALLHNIRRTATIICKADSEFLRVDKPDFDEVLRNSHQIEWERKLSVLNSQPVLKHWASIETRSTVTHTKLREYPPNALIVGDIDGPAENVFFIQSGKCKVVREITIIRSTSTSGKTKLKLPPIDFTEGDSEGNKTDKVVKKYLTIHVLKEGDFFGVGEDLKKTYIISVGRVHCVLISQPIFMKKERGRTLETLKQKLSDAFLTQKQAFKFYIEDRNWKIYKKKLVDDIIKRRKRPHCTTFDDVPVVVRNDNAHYFEKYD</sequence>
<dbReference type="EMBL" id="CALNXK010000230">
    <property type="protein sequence ID" value="CAH3177815.1"/>
    <property type="molecule type" value="Genomic_DNA"/>
</dbReference>
<dbReference type="InterPro" id="IPR018488">
    <property type="entry name" value="cNMP-bd_CS"/>
</dbReference>
<dbReference type="InterPro" id="IPR018490">
    <property type="entry name" value="cNMP-bd_dom_sf"/>
</dbReference>
<dbReference type="PROSITE" id="PS50042">
    <property type="entry name" value="CNMP_BINDING_3"/>
    <property type="match status" value="1"/>
</dbReference>
<evidence type="ECO:0000313" key="3">
    <source>
        <dbReference type="EMBL" id="CAH3177815.1"/>
    </source>
</evidence>
<keyword evidence="4" id="KW-1185">Reference proteome</keyword>
<gene>
    <name evidence="3" type="ORF">PLOB_00019942</name>
</gene>
<organism evidence="3 4">
    <name type="scientific">Porites lobata</name>
    <dbReference type="NCBI Taxonomy" id="104759"/>
    <lineage>
        <taxon>Eukaryota</taxon>
        <taxon>Metazoa</taxon>
        <taxon>Cnidaria</taxon>
        <taxon>Anthozoa</taxon>
        <taxon>Hexacorallia</taxon>
        <taxon>Scleractinia</taxon>
        <taxon>Fungiina</taxon>
        <taxon>Poritidae</taxon>
        <taxon>Porites</taxon>
    </lineage>
</organism>
<dbReference type="CDD" id="cd00038">
    <property type="entry name" value="CAP_ED"/>
    <property type="match status" value="1"/>
</dbReference>
<accession>A0ABN8REJ7</accession>
<feature type="region of interest" description="Disordered" evidence="1">
    <location>
        <begin position="1"/>
        <end position="51"/>
    </location>
</feature>
<dbReference type="Proteomes" id="UP001159405">
    <property type="component" value="Unassembled WGS sequence"/>
</dbReference>
<feature type="domain" description="Cyclic nucleotide-binding" evidence="2">
    <location>
        <begin position="158"/>
        <end position="266"/>
    </location>
</feature>
<dbReference type="InterPro" id="IPR000595">
    <property type="entry name" value="cNMP-bd_dom"/>
</dbReference>
<dbReference type="Pfam" id="PF00027">
    <property type="entry name" value="cNMP_binding"/>
    <property type="match status" value="1"/>
</dbReference>
<dbReference type="InterPro" id="IPR014710">
    <property type="entry name" value="RmlC-like_jellyroll"/>
</dbReference>
<evidence type="ECO:0000313" key="4">
    <source>
        <dbReference type="Proteomes" id="UP001159405"/>
    </source>
</evidence>
<dbReference type="Gene3D" id="2.60.120.10">
    <property type="entry name" value="Jelly Rolls"/>
    <property type="match status" value="2"/>
</dbReference>
<evidence type="ECO:0000256" key="1">
    <source>
        <dbReference type="SAM" id="MobiDB-lite"/>
    </source>
</evidence>
<dbReference type="SUPFAM" id="SSF51206">
    <property type="entry name" value="cAMP-binding domain-like"/>
    <property type="match status" value="2"/>
</dbReference>
<evidence type="ECO:0000259" key="2">
    <source>
        <dbReference type="PROSITE" id="PS50042"/>
    </source>
</evidence>